<dbReference type="Gene3D" id="3.40.50.300">
    <property type="entry name" value="P-loop containing nucleotide triphosphate hydrolases"/>
    <property type="match status" value="1"/>
</dbReference>
<evidence type="ECO:0000313" key="4">
    <source>
        <dbReference type="EMBL" id="SFM66232.1"/>
    </source>
</evidence>
<protein>
    <submittedName>
        <fullName evidence="4">Predicted ABC-type ATPase</fullName>
    </submittedName>
</protein>
<dbReference type="SUPFAM" id="SSF52540">
    <property type="entry name" value="P-loop containing nucleoside triphosphate hydrolases"/>
    <property type="match status" value="1"/>
</dbReference>
<evidence type="ECO:0000259" key="3">
    <source>
        <dbReference type="Pfam" id="PF06414"/>
    </source>
</evidence>
<evidence type="ECO:0000313" key="5">
    <source>
        <dbReference type="Proteomes" id="UP000199470"/>
    </source>
</evidence>
<keyword evidence="2" id="KW-0067">ATP-binding</keyword>
<gene>
    <name evidence="4" type="ORF">SAMN02982985_04861</name>
</gene>
<keyword evidence="1" id="KW-0547">Nucleotide-binding</keyword>
<dbReference type="AlphaFoldDB" id="A0A1I4SP70"/>
<organism evidence="4 5">
    <name type="scientific">Rugamonas rubra</name>
    <dbReference type="NCBI Taxonomy" id="758825"/>
    <lineage>
        <taxon>Bacteria</taxon>
        <taxon>Pseudomonadati</taxon>
        <taxon>Pseudomonadota</taxon>
        <taxon>Betaproteobacteria</taxon>
        <taxon>Burkholderiales</taxon>
        <taxon>Oxalobacteraceae</taxon>
        <taxon>Telluria group</taxon>
        <taxon>Rugamonas</taxon>
    </lineage>
</organism>
<dbReference type="OrthoDB" id="9791543at2"/>
<reference evidence="4 5" key="1">
    <citation type="submission" date="2016-10" db="EMBL/GenBank/DDBJ databases">
        <authorList>
            <person name="de Groot N.N."/>
        </authorList>
    </citation>
    <scope>NUCLEOTIDE SEQUENCE [LARGE SCALE GENOMIC DNA]</scope>
    <source>
        <strain evidence="4 5">ATCC 43154</strain>
    </source>
</reference>
<proteinExistence type="predicted"/>
<dbReference type="PANTHER" id="PTHR39206:SF1">
    <property type="entry name" value="SLL8004 PROTEIN"/>
    <property type="match status" value="1"/>
</dbReference>
<dbReference type="Pfam" id="PF06414">
    <property type="entry name" value="Zeta_toxin"/>
    <property type="match status" value="1"/>
</dbReference>
<dbReference type="InterPro" id="IPR010488">
    <property type="entry name" value="Zeta_toxin_domain"/>
</dbReference>
<name>A0A1I4SP70_9BURK</name>
<dbReference type="GO" id="GO:0005524">
    <property type="term" value="F:ATP binding"/>
    <property type="evidence" value="ECO:0007669"/>
    <property type="project" value="UniProtKB-KW"/>
</dbReference>
<accession>A0A1I4SP70</accession>
<evidence type="ECO:0000256" key="2">
    <source>
        <dbReference type="ARBA" id="ARBA00022840"/>
    </source>
</evidence>
<dbReference type="STRING" id="758825.SAMN02982985_04861"/>
<evidence type="ECO:0000256" key="1">
    <source>
        <dbReference type="ARBA" id="ARBA00022741"/>
    </source>
</evidence>
<dbReference type="Proteomes" id="UP000199470">
    <property type="component" value="Unassembled WGS sequence"/>
</dbReference>
<dbReference type="EMBL" id="FOTW01000027">
    <property type="protein sequence ID" value="SFM66232.1"/>
    <property type="molecule type" value="Genomic_DNA"/>
</dbReference>
<sequence>MLRPQLIFIAGANGSGKSTFREILRRADLTKPPWTYQHLPYLNVDEHYAALLKTDPSTTFAAAITWRNAQISTFINNKQSFIVETLLDEGKLGYIKSARKRGFETTIYFLGLASSDLAVARVKTRAAAGGHDVQEEMVRKKWADALSSANKAITRADTVAFYENSTETGPREMAVFYQSRLVRMANVPAERLALMPNVKLAMSLPMGTVIQDIHSGKKKPG</sequence>
<keyword evidence="5" id="KW-1185">Reference proteome</keyword>
<feature type="domain" description="Zeta toxin" evidence="3">
    <location>
        <begin position="3"/>
        <end position="151"/>
    </location>
</feature>
<dbReference type="GO" id="GO:0016301">
    <property type="term" value="F:kinase activity"/>
    <property type="evidence" value="ECO:0007669"/>
    <property type="project" value="InterPro"/>
</dbReference>
<dbReference type="InterPro" id="IPR027417">
    <property type="entry name" value="P-loop_NTPase"/>
</dbReference>
<dbReference type="PANTHER" id="PTHR39206">
    <property type="entry name" value="SLL8004 PROTEIN"/>
    <property type="match status" value="1"/>
</dbReference>